<sequence>MLSTITLAANETVTITDKNATTSGIYGDVTLGQYSHLIVDGAEVTFKHITLERLGGRVIELRNGAQLHVGALGFASMGASIIYRIGIGCVITYDASQWDPEVVANTTFDFASEGSGTLKYFPFINPEWLDCPNVTGYSDGDQLEIGGQSRVQRFQVRDGRIVASARLN</sequence>
<evidence type="ECO:0000313" key="1">
    <source>
        <dbReference type="EMBL" id="AVJ26899.1"/>
    </source>
</evidence>
<dbReference type="Proteomes" id="UP000239477">
    <property type="component" value="Chromosome"/>
</dbReference>
<dbReference type="RefSeq" id="WP_105237875.1">
    <property type="nucleotide sequence ID" value="NZ_CP023270.1"/>
</dbReference>
<gene>
    <name evidence="1" type="ORF">CLM73_07045</name>
</gene>
<dbReference type="AlphaFoldDB" id="A0A2S0I4E2"/>
<evidence type="ECO:0000313" key="2">
    <source>
        <dbReference type="Proteomes" id="UP000239477"/>
    </source>
</evidence>
<dbReference type="OrthoDB" id="8654887at2"/>
<protein>
    <submittedName>
        <fullName evidence="1">Uncharacterized protein</fullName>
    </submittedName>
</protein>
<keyword evidence="2" id="KW-1185">Reference proteome</keyword>
<proteinExistence type="predicted"/>
<dbReference type="EMBL" id="CP023270">
    <property type="protein sequence ID" value="AVJ26899.1"/>
    <property type="molecule type" value="Genomic_DNA"/>
</dbReference>
<organism evidence="1 2">
    <name type="scientific">Achromobacter spanius</name>
    <dbReference type="NCBI Taxonomy" id="217203"/>
    <lineage>
        <taxon>Bacteria</taxon>
        <taxon>Pseudomonadati</taxon>
        <taxon>Pseudomonadota</taxon>
        <taxon>Betaproteobacteria</taxon>
        <taxon>Burkholderiales</taxon>
        <taxon>Alcaligenaceae</taxon>
        <taxon>Achromobacter</taxon>
    </lineage>
</organism>
<reference evidence="1 2" key="1">
    <citation type="submission" date="2017-09" db="EMBL/GenBank/DDBJ databases">
        <title>Genomic, metabolic, and phenotypic characteristics of bacterial isolates from the natural microbiome of the model nematode Caenorhabditis elegans.</title>
        <authorList>
            <person name="Zimmermann J."/>
            <person name="Obeng N."/>
            <person name="Yang W."/>
            <person name="Obeng O."/>
            <person name="Kissoyan K."/>
            <person name="Pees B."/>
            <person name="Dirksen P."/>
            <person name="Hoppner M."/>
            <person name="Franke A."/>
            <person name="Rosenstiel P."/>
            <person name="Leippe M."/>
            <person name="Dierking K."/>
            <person name="Kaleta C."/>
            <person name="Schulenburg H."/>
        </authorList>
    </citation>
    <scope>NUCLEOTIDE SEQUENCE [LARGE SCALE GENOMIC DNA]</scope>
    <source>
        <strain evidence="1 2">MYb73</strain>
    </source>
</reference>
<name>A0A2S0I4E2_9BURK</name>
<accession>A0A2S0I4E2</accession>